<dbReference type="InterPro" id="IPR023614">
    <property type="entry name" value="Porin_dom_sf"/>
</dbReference>
<organism evidence="4 5">
    <name type="scientific">Sulfurovum zhangzhouensis</name>
    <dbReference type="NCBI Taxonomy" id="3019067"/>
    <lineage>
        <taxon>Bacteria</taxon>
        <taxon>Pseudomonadati</taxon>
        <taxon>Campylobacterota</taxon>
        <taxon>Epsilonproteobacteria</taxon>
        <taxon>Campylobacterales</taxon>
        <taxon>Sulfurovaceae</taxon>
        <taxon>Sulfurovum</taxon>
    </lineage>
</organism>
<dbReference type="RefSeq" id="WP_289412797.1">
    <property type="nucleotide sequence ID" value="NZ_JAQIBD010000001.1"/>
</dbReference>
<keyword evidence="5" id="KW-1185">Reference proteome</keyword>
<dbReference type="Pfam" id="PF03573">
    <property type="entry name" value="OprD"/>
    <property type="match status" value="1"/>
</dbReference>
<reference evidence="4" key="1">
    <citation type="submission" date="2023-01" db="EMBL/GenBank/DDBJ databases">
        <title>Sulfurovum sp. zt1-1 genome assembly.</title>
        <authorList>
            <person name="Wang J."/>
        </authorList>
    </citation>
    <scope>NUCLEOTIDE SEQUENCE</scope>
    <source>
        <strain evidence="4">Zt1-1</strain>
    </source>
</reference>
<evidence type="ECO:0000313" key="4">
    <source>
        <dbReference type="EMBL" id="MDM5271386.1"/>
    </source>
</evidence>
<keyword evidence="2" id="KW-0813">Transport</keyword>
<dbReference type="PANTHER" id="PTHR34596">
    <property type="entry name" value="CHITOPORIN"/>
    <property type="match status" value="1"/>
</dbReference>
<gene>
    <name evidence="4" type="ORF">PGH07_04280</name>
</gene>
<comment type="similarity">
    <text evidence="1">Belongs to the outer membrane porin (Opr) (TC 1.B.25) family.</text>
</comment>
<name>A0ABT7QYK3_9BACT</name>
<dbReference type="PANTHER" id="PTHR34596:SF2">
    <property type="entry name" value="CHITOPORIN"/>
    <property type="match status" value="1"/>
</dbReference>
<evidence type="ECO:0000256" key="1">
    <source>
        <dbReference type="ARBA" id="ARBA00009075"/>
    </source>
</evidence>
<dbReference type="SUPFAM" id="SSF56935">
    <property type="entry name" value="Porins"/>
    <property type="match status" value="1"/>
</dbReference>
<sequence>MKPIIAASMVTLALYANQPDTKHTLMPNMQVVYQQIPTKVDNLGDMFNNGEFYGRLRFNYFWSDKGENHYVMGAGGSLIYKSAYMNGFGFTAGLYTTQNPWHMDDEYASIYKAGKDVLSRYDVLTQGKYGMTSLAQAYLEYKHSNFDVQAGRLIYESFLTRSNDTKMIPNTFEGVALYSTALPNIKLQAAYLTNQKLRDHTKFHHLLAYGDDPSDAYAKYTENDDSAMHQGLTLSKLKEAGIDDRLITLEAKNSSIDNLLLTFNYTGVSDLISSAMLQADYTFKVDGLKITPALRYMRQFDNGAGEIGGANLKTKTFGYDDPDSLEGALLGAKVDLAQNAWKLRLGYTKIADEGDLVAPWRGFPTGGFTRAMAQYNWYANTKTYMVRVDYDFDKAGLVSGLKAFMRYAVQDFDDYKPGVQSDSNVLTLDLLKEFDSFPGLYMKTRLAYVDGKNDTVAGDGSLKSDSSYNEFRVEINYLF</sequence>
<proteinExistence type="inferred from homology"/>
<dbReference type="Proteomes" id="UP001169069">
    <property type="component" value="Unassembled WGS sequence"/>
</dbReference>
<evidence type="ECO:0000313" key="5">
    <source>
        <dbReference type="Proteomes" id="UP001169069"/>
    </source>
</evidence>
<dbReference type="Gene3D" id="2.40.160.10">
    <property type="entry name" value="Porin"/>
    <property type="match status" value="1"/>
</dbReference>
<dbReference type="InterPro" id="IPR005318">
    <property type="entry name" value="OM_porin_bac"/>
</dbReference>
<keyword evidence="3" id="KW-0732">Signal</keyword>
<comment type="caution">
    <text evidence="4">The sequence shown here is derived from an EMBL/GenBank/DDBJ whole genome shotgun (WGS) entry which is preliminary data.</text>
</comment>
<accession>A0ABT7QYK3</accession>
<dbReference type="EMBL" id="JAQIBD010000001">
    <property type="protein sequence ID" value="MDM5271386.1"/>
    <property type="molecule type" value="Genomic_DNA"/>
</dbReference>
<protein>
    <submittedName>
        <fullName evidence="4">OprD family outer membrane porin</fullName>
    </submittedName>
</protein>
<evidence type="ECO:0000256" key="2">
    <source>
        <dbReference type="ARBA" id="ARBA00022448"/>
    </source>
</evidence>
<evidence type="ECO:0000256" key="3">
    <source>
        <dbReference type="ARBA" id="ARBA00022729"/>
    </source>
</evidence>